<dbReference type="EMBL" id="GFTR01001630">
    <property type="protein sequence ID" value="JAW14796.1"/>
    <property type="molecule type" value="Transcribed_RNA"/>
</dbReference>
<keyword evidence="1" id="KW-0812">Transmembrane</keyword>
<proteinExistence type="predicted"/>
<feature type="transmembrane region" description="Helical" evidence="1">
    <location>
        <begin position="36"/>
        <end position="58"/>
    </location>
</feature>
<evidence type="ECO:0000256" key="2">
    <source>
        <dbReference type="SAM" id="SignalP"/>
    </source>
</evidence>
<keyword evidence="2" id="KW-0732">Signal</keyword>
<feature type="chain" id="PRO_5012465924" description="Secreted protein" evidence="2">
    <location>
        <begin position="19"/>
        <end position="102"/>
    </location>
</feature>
<accession>A0A224XQL6</accession>
<keyword evidence="1" id="KW-0472">Membrane</keyword>
<evidence type="ECO:0008006" key="4">
    <source>
        <dbReference type="Google" id="ProtNLM"/>
    </source>
</evidence>
<feature type="signal peptide" evidence="2">
    <location>
        <begin position="1"/>
        <end position="18"/>
    </location>
</feature>
<dbReference type="AlphaFoldDB" id="A0A224XQL6"/>
<name>A0A224XQL6_9HEMI</name>
<sequence length="102" mass="11224">MVPVPLLLLLVVVTGALSSAFVTILNDIIDRSTIFLWNFCTNAAALIVFSNITVARFVSEFNLTRSTFPICFAIFSSCFCVVEAERLSTTTIRLFGGLSFFT</sequence>
<reference evidence="3" key="1">
    <citation type="journal article" date="2018" name="PLoS Negl. Trop. Dis.">
        <title>An insight into the salivary gland and fat body transcriptome of Panstrongylus lignarius (Hemiptera: Heteroptera), the main vector of Chagas disease in Peru.</title>
        <authorList>
            <person name="Nevoa J.C."/>
            <person name="Mendes M.T."/>
            <person name="da Silva M.V."/>
            <person name="Soares S.C."/>
            <person name="Oliveira C.J.F."/>
            <person name="Ribeiro J.M.C."/>
        </authorList>
    </citation>
    <scope>NUCLEOTIDE SEQUENCE</scope>
</reference>
<keyword evidence="1" id="KW-1133">Transmembrane helix</keyword>
<evidence type="ECO:0000256" key="1">
    <source>
        <dbReference type="SAM" id="Phobius"/>
    </source>
</evidence>
<protein>
    <recommendedName>
        <fullName evidence="4">Secreted protein</fullName>
    </recommendedName>
</protein>
<evidence type="ECO:0000313" key="3">
    <source>
        <dbReference type="EMBL" id="JAW14796.1"/>
    </source>
</evidence>
<organism evidence="3">
    <name type="scientific">Panstrongylus lignarius</name>
    <dbReference type="NCBI Taxonomy" id="156445"/>
    <lineage>
        <taxon>Eukaryota</taxon>
        <taxon>Metazoa</taxon>
        <taxon>Ecdysozoa</taxon>
        <taxon>Arthropoda</taxon>
        <taxon>Hexapoda</taxon>
        <taxon>Insecta</taxon>
        <taxon>Pterygota</taxon>
        <taxon>Neoptera</taxon>
        <taxon>Paraneoptera</taxon>
        <taxon>Hemiptera</taxon>
        <taxon>Heteroptera</taxon>
        <taxon>Panheteroptera</taxon>
        <taxon>Cimicomorpha</taxon>
        <taxon>Reduviidae</taxon>
        <taxon>Triatominae</taxon>
        <taxon>Panstrongylus</taxon>
    </lineage>
</organism>